<protein>
    <submittedName>
        <fullName evidence="1">Uncharacterized protein</fullName>
    </submittedName>
</protein>
<feature type="non-terminal residue" evidence="1">
    <location>
        <position position="1"/>
    </location>
</feature>
<accession>A0A0F8YXB5</accession>
<reference evidence="1" key="1">
    <citation type="journal article" date="2015" name="Nature">
        <title>Complex archaea that bridge the gap between prokaryotes and eukaryotes.</title>
        <authorList>
            <person name="Spang A."/>
            <person name="Saw J.H."/>
            <person name="Jorgensen S.L."/>
            <person name="Zaremba-Niedzwiedzka K."/>
            <person name="Martijn J."/>
            <person name="Lind A.E."/>
            <person name="van Eijk R."/>
            <person name="Schleper C."/>
            <person name="Guy L."/>
            <person name="Ettema T.J."/>
        </authorList>
    </citation>
    <scope>NUCLEOTIDE SEQUENCE</scope>
</reference>
<comment type="caution">
    <text evidence="1">The sequence shown here is derived from an EMBL/GenBank/DDBJ whole genome shotgun (WGS) entry which is preliminary data.</text>
</comment>
<name>A0A0F8YXB5_9ZZZZ</name>
<dbReference type="AlphaFoldDB" id="A0A0F8YXB5"/>
<evidence type="ECO:0000313" key="1">
    <source>
        <dbReference type="EMBL" id="KKK86048.1"/>
    </source>
</evidence>
<dbReference type="EMBL" id="LAZR01051027">
    <property type="protein sequence ID" value="KKK86048.1"/>
    <property type="molecule type" value="Genomic_DNA"/>
</dbReference>
<proteinExistence type="predicted"/>
<gene>
    <name evidence="1" type="ORF">LCGC14_2767160</name>
</gene>
<organism evidence="1">
    <name type="scientific">marine sediment metagenome</name>
    <dbReference type="NCBI Taxonomy" id="412755"/>
    <lineage>
        <taxon>unclassified sequences</taxon>
        <taxon>metagenomes</taxon>
        <taxon>ecological metagenomes</taxon>
    </lineage>
</organism>
<sequence length="144" mass="15891">FFIIFIIILIVSGSVLAFFVFSYDKTVNYQVVGAKGNLTVVLDLTDQVFNVSENLSLKQDLTIRNQNGAANFLYLLDVNATNIDPSCSPAGDISFELTNQTNVINNGTNFTMKPGFNDFDFTISAVNNRVCPQNISVTLDFSEQ</sequence>